<dbReference type="SUPFAM" id="SSF56235">
    <property type="entry name" value="N-terminal nucleophile aminohydrolases (Ntn hydrolases)"/>
    <property type="match status" value="1"/>
</dbReference>
<evidence type="ECO:0000256" key="5">
    <source>
        <dbReference type="ARBA" id="ARBA00022840"/>
    </source>
</evidence>
<dbReference type="Proteomes" id="UP000001508">
    <property type="component" value="Chromosome"/>
</dbReference>
<dbReference type="EC" id="6.3.5.4" evidence="3"/>
<dbReference type="Pfam" id="PF13537">
    <property type="entry name" value="GATase_7"/>
    <property type="match status" value="1"/>
</dbReference>
<dbReference type="GO" id="GO:0006529">
    <property type="term" value="P:asparagine biosynthetic process"/>
    <property type="evidence" value="ECO:0007669"/>
    <property type="project" value="UniProtKB-KW"/>
</dbReference>
<comment type="catalytic activity">
    <reaction evidence="7">
        <text>L-aspartate + L-glutamine + ATP + H2O = L-asparagine + L-glutamate + AMP + diphosphate + H(+)</text>
        <dbReference type="Rhea" id="RHEA:12228"/>
        <dbReference type="ChEBI" id="CHEBI:15377"/>
        <dbReference type="ChEBI" id="CHEBI:15378"/>
        <dbReference type="ChEBI" id="CHEBI:29985"/>
        <dbReference type="ChEBI" id="CHEBI:29991"/>
        <dbReference type="ChEBI" id="CHEBI:30616"/>
        <dbReference type="ChEBI" id="CHEBI:33019"/>
        <dbReference type="ChEBI" id="CHEBI:58048"/>
        <dbReference type="ChEBI" id="CHEBI:58359"/>
        <dbReference type="ChEBI" id="CHEBI:456215"/>
        <dbReference type="EC" id="6.3.5.4"/>
    </reaction>
</comment>
<keyword evidence="14" id="KW-1185">Reference proteome</keyword>
<evidence type="ECO:0000259" key="12">
    <source>
        <dbReference type="PROSITE" id="PS51278"/>
    </source>
</evidence>
<feature type="active site" description="For GATase activity" evidence="8">
    <location>
        <position position="2"/>
    </location>
</feature>
<evidence type="ECO:0000256" key="2">
    <source>
        <dbReference type="ARBA" id="ARBA00005752"/>
    </source>
</evidence>
<feature type="coiled-coil region" evidence="11">
    <location>
        <begin position="231"/>
        <end position="258"/>
    </location>
</feature>
<dbReference type="AlphaFoldDB" id="D6Z4G9"/>
<evidence type="ECO:0000256" key="11">
    <source>
        <dbReference type="SAM" id="Coils"/>
    </source>
</evidence>
<keyword evidence="6 8" id="KW-0315">Glutamine amidotransferase</keyword>
<dbReference type="CDD" id="cd00712">
    <property type="entry name" value="AsnB"/>
    <property type="match status" value="1"/>
</dbReference>
<comment type="similarity">
    <text evidence="2">Belongs to the asparagine synthetase family.</text>
</comment>
<keyword evidence="5 9" id="KW-0067">ATP-binding</keyword>
<keyword evidence="8" id="KW-0061">Asparagine biosynthesis</keyword>
<dbReference type="KEGG" id="dak:DaAHT2_1753"/>
<dbReference type="InterPro" id="IPR017932">
    <property type="entry name" value="GATase_2_dom"/>
</dbReference>
<feature type="site" description="Important for beta-aspartyl-AMP intermediate formation" evidence="10">
    <location>
        <position position="369"/>
    </location>
</feature>
<evidence type="ECO:0000256" key="6">
    <source>
        <dbReference type="ARBA" id="ARBA00022962"/>
    </source>
</evidence>
<evidence type="ECO:0000313" key="13">
    <source>
        <dbReference type="EMBL" id="ADH86444.1"/>
    </source>
</evidence>
<organism evidence="13 14">
    <name type="scientific">Desulfurivibrio alkaliphilus (strain DSM 19089 / UNIQEM U267 / AHT2)</name>
    <dbReference type="NCBI Taxonomy" id="589865"/>
    <lineage>
        <taxon>Bacteria</taxon>
        <taxon>Pseudomonadati</taxon>
        <taxon>Thermodesulfobacteriota</taxon>
        <taxon>Desulfobulbia</taxon>
        <taxon>Desulfobulbales</taxon>
        <taxon>Desulfobulbaceae</taxon>
        <taxon>Desulfurivibrio</taxon>
    </lineage>
</organism>
<dbReference type="PANTHER" id="PTHR43284">
    <property type="entry name" value="ASPARAGINE SYNTHETASE (GLUTAMINE-HYDROLYZING)"/>
    <property type="match status" value="1"/>
</dbReference>
<keyword evidence="8" id="KW-0028">Amino-acid biosynthesis</keyword>
<dbReference type="PIRSF" id="PIRSF001589">
    <property type="entry name" value="Asn_synthetase_glu-h"/>
    <property type="match status" value="1"/>
</dbReference>
<dbReference type="PROSITE" id="PS51278">
    <property type="entry name" value="GATASE_TYPE_2"/>
    <property type="match status" value="1"/>
</dbReference>
<evidence type="ECO:0000256" key="1">
    <source>
        <dbReference type="ARBA" id="ARBA00005187"/>
    </source>
</evidence>
<dbReference type="RefSeq" id="WP_013163968.1">
    <property type="nucleotide sequence ID" value="NC_014216.1"/>
</dbReference>
<dbReference type="GO" id="GO:0004066">
    <property type="term" value="F:asparagine synthase (glutamine-hydrolyzing) activity"/>
    <property type="evidence" value="ECO:0007669"/>
    <property type="project" value="UniProtKB-EC"/>
</dbReference>
<proteinExistence type="inferred from homology"/>
<dbReference type="SUPFAM" id="SSF52402">
    <property type="entry name" value="Adenine nucleotide alpha hydrolases-like"/>
    <property type="match status" value="1"/>
</dbReference>
<keyword evidence="4 9" id="KW-0547">Nucleotide-binding</keyword>
<reference evidence="14" key="1">
    <citation type="submission" date="2010-02" db="EMBL/GenBank/DDBJ databases">
        <title>Complete sequence of Desulfurivibrio alkaliphilus AHT2.</title>
        <authorList>
            <consortium name="US DOE Joint Genome Institute"/>
            <person name="Pitluck S."/>
            <person name="Chertkov O."/>
            <person name="Detter J.C."/>
            <person name="Han C."/>
            <person name="Tapia R."/>
            <person name="Larimer F."/>
            <person name="Land M."/>
            <person name="Hauser L."/>
            <person name="Kyrpides N."/>
            <person name="Mikhailova N."/>
            <person name="Sorokin D.Y."/>
            <person name="Muyzer G."/>
            <person name="Woyke T."/>
        </authorList>
    </citation>
    <scope>NUCLEOTIDE SEQUENCE [LARGE SCALE GENOMIC DNA]</scope>
    <source>
        <strain evidence="14">DSM 19089 / UNIQEM U267 / AHT2</strain>
    </source>
</reference>
<gene>
    <name evidence="13" type="ordered locus">DaAHT2_1753</name>
</gene>
<name>D6Z4G9_DESAT</name>
<dbReference type="Pfam" id="PF00733">
    <property type="entry name" value="Asn_synthase"/>
    <property type="match status" value="1"/>
</dbReference>
<evidence type="ECO:0000256" key="8">
    <source>
        <dbReference type="PIRSR" id="PIRSR001589-1"/>
    </source>
</evidence>
<feature type="binding site" evidence="9">
    <location>
        <position position="100"/>
    </location>
    <ligand>
        <name>L-glutamine</name>
        <dbReference type="ChEBI" id="CHEBI:58359"/>
    </ligand>
</feature>
<keyword evidence="11" id="KW-0175">Coiled coil</keyword>
<dbReference type="InParanoid" id="D6Z4G9"/>
<dbReference type="OrthoDB" id="9763290at2"/>
<protein>
    <recommendedName>
        <fullName evidence="3">asparagine synthase (glutamine-hydrolyzing)</fullName>
        <ecNumber evidence="3">6.3.5.4</ecNumber>
    </recommendedName>
</protein>
<dbReference type="InterPro" id="IPR029055">
    <property type="entry name" value="Ntn_hydrolases_N"/>
</dbReference>
<dbReference type="eggNOG" id="COG0367">
    <property type="taxonomic scope" value="Bacteria"/>
</dbReference>
<dbReference type="STRING" id="589865.DaAHT2_1753"/>
<dbReference type="InterPro" id="IPR033738">
    <property type="entry name" value="AsnB_N"/>
</dbReference>
<comment type="pathway">
    <text evidence="1">Amino-acid biosynthesis; L-asparagine biosynthesis; L-asparagine from L-aspartate (L-Gln route): step 1/1.</text>
</comment>
<evidence type="ECO:0000256" key="9">
    <source>
        <dbReference type="PIRSR" id="PIRSR001589-2"/>
    </source>
</evidence>
<dbReference type="NCBIfam" id="TIGR01536">
    <property type="entry name" value="asn_synth_AEB"/>
    <property type="match status" value="1"/>
</dbReference>
<evidence type="ECO:0000256" key="3">
    <source>
        <dbReference type="ARBA" id="ARBA00012737"/>
    </source>
</evidence>
<dbReference type="CDD" id="cd01991">
    <property type="entry name" value="Asn_synthase_B_C"/>
    <property type="match status" value="1"/>
</dbReference>
<evidence type="ECO:0000256" key="4">
    <source>
        <dbReference type="ARBA" id="ARBA00022741"/>
    </source>
</evidence>
<dbReference type="GO" id="GO:0005524">
    <property type="term" value="F:ATP binding"/>
    <property type="evidence" value="ECO:0007669"/>
    <property type="project" value="UniProtKB-KW"/>
</dbReference>
<evidence type="ECO:0000256" key="7">
    <source>
        <dbReference type="ARBA" id="ARBA00048741"/>
    </source>
</evidence>
<dbReference type="InterPro" id="IPR051786">
    <property type="entry name" value="ASN_synthetase/amidase"/>
</dbReference>
<evidence type="ECO:0000313" key="14">
    <source>
        <dbReference type="Proteomes" id="UP000001508"/>
    </source>
</evidence>
<sequence>MCGVAGIYVVGRGALPERRELEAMVGRLAHRGPDGTGFLVDKRIGLAHSRLSIIDLAGGQQPIHNEDQTVWVVFNGEIFNYIELRRKLEGEGHRFYTHSDTEVIVHLYEEHGERFVDYLNGQFAIALWDTRLGRLLLARDRTGIRPLFYTENSGRLLFASEIKALFALPEVPRRFDPRALAEICAYWAPLAPRTAFAGVSSLPPGHLMVVDNGRARVQRYWDWKFPEKISTAQLQRSAEDYAEELRDLLIDAVRLQLRADVPVGAYLSGGLDSSIITALIRHFTTTPLRTFSLTFEDDEFDESAHQREMAAFLGTEHTSIRCTRADIAAAFPQTIFHTETPIVRTAPTPLMLLSGHVRASGYKVVLTGEGADEVFGGYDLFKEAKIRRFWARFPESRIRPLILARLYPYLKNSPAGGRAFSEAFFKEGIEFGDQPWFAHLPRWRTTQRIRQFFSSELRASLADWDPCESLSATMPPDIRSWIPLGRDQYVEAHTLMSGYLLCSQGDRMAMANSIEGRFPFLDHRLIEFANQLPPQLKIQGLTEKYLLKRAMTGLIPPSVRKRTKQPYRAPDSQSFFNDEGHPVDYVAELFSPAKIAAAGYFDANATGKLYRKCQAGRAIGFADNMAFVTILSTMLLHEQFILGHDTGTESKNHAASSLF</sequence>
<dbReference type="EMBL" id="CP001940">
    <property type="protein sequence ID" value="ADH86444.1"/>
    <property type="molecule type" value="Genomic_DNA"/>
</dbReference>
<dbReference type="PANTHER" id="PTHR43284:SF1">
    <property type="entry name" value="ASPARAGINE SYNTHETASE"/>
    <property type="match status" value="1"/>
</dbReference>
<dbReference type="InterPro" id="IPR001962">
    <property type="entry name" value="Asn_synthase"/>
</dbReference>
<dbReference type="HOGENOM" id="CLU_014658_3_1_7"/>
<feature type="domain" description="Glutamine amidotransferase type-2" evidence="12">
    <location>
        <begin position="2"/>
        <end position="213"/>
    </location>
</feature>
<accession>D6Z4G9</accession>
<dbReference type="GO" id="GO:0005829">
    <property type="term" value="C:cytosol"/>
    <property type="evidence" value="ECO:0007669"/>
    <property type="project" value="TreeGrafter"/>
</dbReference>
<dbReference type="Gene3D" id="3.40.50.620">
    <property type="entry name" value="HUPs"/>
    <property type="match status" value="2"/>
</dbReference>
<evidence type="ECO:0000256" key="10">
    <source>
        <dbReference type="PIRSR" id="PIRSR001589-3"/>
    </source>
</evidence>
<dbReference type="InterPro" id="IPR014729">
    <property type="entry name" value="Rossmann-like_a/b/a_fold"/>
</dbReference>
<dbReference type="InterPro" id="IPR006426">
    <property type="entry name" value="Asn_synth_AEB"/>
</dbReference>
<dbReference type="Gene3D" id="3.60.20.10">
    <property type="entry name" value="Glutamine Phosphoribosylpyrophosphate, subunit 1, domain 1"/>
    <property type="match status" value="1"/>
</dbReference>